<accession>A0ABQ9IIE9</accession>
<gene>
    <name evidence="4" type="ORF">PR048_001817</name>
</gene>
<dbReference type="Pfam" id="PF07707">
    <property type="entry name" value="BACK"/>
    <property type="match status" value="1"/>
</dbReference>
<evidence type="ECO:0000313" key="5">
    <source>
        <dbReference type="Proteomes" id="UP001159363"/>
    </source>
</evidence>
<dbReference type="Proteomes" id="UP001159363">
    <property type="component" value="Chromosome 1"/>
</dbReference>
<keyword evidence="5" id="KW-1185">Reference proteome</keyword>
<dbReference type="InterPro" id="IPR011705">
    <property type="entry name" value="BACK"/>
</dbReference>
<dbReference type="Gene3D" id="3.30.710.10">
    <property type="entry name" value="Potassium Channel Kv1.1, Chain A"/>
    <property type="match status" value="1"/>
</dbReference>
<organism evidence="4 5">
    <name type="scientific">Dryococelus australis</name>
    <dbReference type="NCBI Taxonomy" id="614101"/>
    <lineage>
        <taxon>Eukaryota</taxon>
        <taxon>Metazoa</taxon>
        <taxon>Ecdysozoa</taxon>
        <taxon>Arthropoda</taxon>
        <taxon>Hexapoda</taxon>
        <taxon>Insecta</taxon>
        <taxon>Pterygota</taxon>
        <taxon>Neoptera</taxon>
        <taxon>Polyneoptera</taxon>
        <taxon>Phasmatodea</taxon>
        <taxon>Verophasmatodea</taxon>
        <taxon>Anareolatae</taxon>
        <taxon>Phasmatidae</taxon>
        <taxon>Eurycanthinae</taxon>
        <taxon>Dryococelus</taxon>
    </lineage>
</organism>
<dbReference type="PANTHER" id="PTHR24412:SF441">
    <property type="entry name" value="KELCH-LIKE PROTEIN 28"/>
    <property type="match status" value="1"/>
</dbReference>
<evidence type="ECO:0000313" key="4">
    <source>
        <dbReference type="EMBL" id="KAJ8896473.1"/>
    </source>
</evidence>
<reference evidence="4 5" key="1">
    <citation type="submission" date="2023-02" db="EMBL/GenBank/DDBJ databases">
        <title>LHISI_Scaffold_Assembly.</title>
        <authorList>
            <person name="Stuart O.P."/>
            <person name="Cleave R."/>
            <person name="Magrath M.J.L."/>
            <person name="Mikheyev A.S."/>
        </authorList>
    </citation>
    <scope>NUCLEOTIDE SEQUENCE [LARGE SCALE GENOMIC DNA]</scope>
    <source>
        <strain evidence="4">Daus_M_001</strain>
        <tissue evidence="4">Leg muscle</tissue>
    </source>
</reference>
<proteinExistence type="predicted"/>
<name>A0ABQ9IIE9_9NEOP</name>
<evidence type="ECO:0000256" key="2">
    <source>
        <dbReference type="ARBA" id="ARBA00022737"/>
    </source>
</evidence>
<dbReference type="PANTHER" id="PTHR24412">
    <property type="entry name" value="KELCH PROTEIN"/>
    <property type="match status" value="1"/>
</dbReference>
<evidence type="ECO:0000256" key="1">
    <source>
        <dbReference type="ARBA" id="ARBA00022441"/>
    </source>
</evidence>
<feature type="domain" description="BACK" evidence="3">
    <location>
        <begin position="92"/>
        <end position="195"/>
    </location>
</feature>
<dbReference type="EMBL" id="JARBHB010000001">
    <property type="protein sequence ID" value="KAJ8896473.1"/>
    <property type="molecule type" value="Genomic_DNA"/>
</dbReference>
<sequence>MIAMTKLTGGMASGHARGDFKITTVTDAKTHTGVDTDAMDILLHSTETSEVDILRSANVLSVLQASCMLQFEAVKRSCIDLIMNKWLCVDSCLQIIHTAQKLDLHDLHNKAIALALWEFSQVKKTSSFFHLSILDLEAYLQDDGLNVRHGEFEVFDAGITWVEDDVGERAQFLMRVIQCVRFDDVESHDIQTMLLYPLVTENVEVVQLLKCICDVKSTASKDCQSISDDCNLSVRFEDDSLLERSKDSAELPSTKNAMGCYERLCQCTYFSGASIEASRNLPVDGGHVACIDFCCSHSEGSQSSDQVETDVPSCQPHSESHGQHCWDTATVNAASRLLQQPPRWWPVLPCVVCHTVEEIQDASLPPGKPFVFSYDENKGDVFPVMQLAKINDGPVELSGAGAAVVERLVRSPPIKVNRVQSPAWSPDFRMWESCWMMSLVGGISWGSPVSPGLSFRESALQKHFFAPSEYGKPHGQVCRQYWRQDTGNSKKLTVPQNTSNSMLLACTAHQNPQKTIASSPSLN</sequence>
<keyword evidence="2" id="KW-0677">Repeat</keyword>
<protein>
    <recommendedName>
        <fullName evidence="3">BACK domain-containing protein</fullName>
    </recommendedName>
</protein>
<dbReference type="InterPro" id="IPR011333">
    <property type="entry name" value="SKP1/BTB/POZ_sf"/>
</dbReference>
<dbReference type="Gene3D" id="1.25.40.420">
    <property type="match status" value="1"/>
</dbReference>
<evidence type="ECO:0000259" key="3">
    <source>
        <dbReference type="SMART" id="SM00875"/>
    </source>
</evidence>
<comment type="caution">
    <text evidence="4">The sequence shown here is derived from an EMBL/GenBank/DDBJ whole genome shotgun (WGS) entry which is preliminary data.</text>
</comment>
<dbReference type="SMART" id="SM00875">
    <property type="entry name" value="BACK"/>
    <property type="match status" value="1"/>
</dbReference>
<keyword evidence="1" id="KW-0880">Kelch repeat</keyword>